<protein>
    <recommendedName>
        <fullName evidence="1">DUF6891 domain-containing protein</fullName>
    </recommendedName>
</protein>
<dbReference type="Pfam" id="PF21831">
    <property type="entry name" value="DUF6891"/>
    <property type="match status" value="1"/>
</dbReference>
<dbReference type="AlphaFoldDB" id="A0A7D3ZL42"/>
<sequence length="305" mass="33091">MRLLLALGEDDYETIAADAAEALDGAPGADGTAREVTADEFTAYLADQRTWPETIASDRVLRAFRDLDLAGIVARVDHACCQNCGIAEIGGEVPDGEQHAYRGYAFSHRQDMQNAVDGGGLTIAYGVFTDAETPADQTGIGREVAAALRRHGLDVRWSGDPGERIEVPLTWRRRRFGELAARPGEPAPEPPAGDRLDVTFCDYHRGRHADDDVPMTLAGAKDVLAALTPWKDNFAVFEGPAGGVLQVCWEEGRRLWLERPDAEARCSHGRYATPSEVEDLLTVLAREGDVAVGLLGDVAVDHWES</sequence>
<reference evidence="2 3" key="1">
    <citation type="submission" date="2020-05" db="EMBL/GenBank/DDBJ databases">
        <title>Actinomadura verrucosospora NRRL-B18236 (PFL_A860) Genome sequencing and assembly.</title>
        <authorList>
            <person name="Samborskyy M."/>
        </authorList>
    </citation>
    <scope>NUCLEOTIDE SEQUENCE [LARGE SCALE GENOMIC DNA]</scope>
    <source>
        <strain evidence="2 3">NRRL:B18236</strain>
    </source>
</reference>
<gene>
    <name evidence="2" type="ORF">ACTIVE_2700</name>
</gene>
<keyword evidence="3" id="KW-1185">Reference proteome</keyword>
<proteinExistence type="predicted"/>
<name>A0A7D3ZL42_ACTVE</name>
<dbReference type="InterPro" id="IPR054186">
    <property type="entry name" value="DUF6891"/>
</dbReference>
<accession>A0A7D3ZL42</accession>
<evidence type="ECO:0000313" key="2">
    <source>
        <dbReference type="EMBL" id="QKG21062.1"/>
    </source>
</evidence>
<evidence type="ECO:0000259" key="1">
    <source>
        <dbReference type="Pfam" id="PF21831"/>
    </source>
</evidence>
<organism evidence="2 3">
    <name type="scientific">Actinomadura verrucosospora</name>
    <dbReference type="NCBI Taxonomy" id="46165"/>
    <lineage>
        <taxon>Bacteria</taxon>
        <taxon>Bacillati</taxon>
        <taxon>Actinomycetota</taxon>
        <taxon>Actinomycetes</taxon>
        <taxon>Streptosporangiales</taxon>
        <taxon>Thermomonosporaceae</taxon>
        <taxon>Actinomadura</taxon>
    </lineage>
</organism>
<evidence type="ECO:0000313" key="3">
    <source>
        <dbReference type="Proteomes" id="UP000501240"/>
    </source>
</evidence>
<dbReference type="EMBL" id="CP053892">
    <property type="protein sequence ID" value="QKG21062.1"/>
    <property type="molecule type" value="Genomic_DNA"/>
</dbReference>
<feature type="domain" description="DUF6891" evidence="1">
    <location>
        <begin position="2"/>
        <end position="175"/>
    </location>
</feature>
<dbReference type="Proteomes" id="UP000501240">
    <property type="component" value="Chromosome"/>
</dbReference>